<evidence type="ECO:0000256" key="2">
    <source>
        <dbReference type="ARBA" id="ARBA00034247"/>
    </source>
</evidence>
<feature type="signal peptide" evidence="5">
    <location>
        <begin position="1"/>
        <end position="19"/>
    </location>
</feature>
<dbReference type="SUPFAM" id="SSF55073">
    <property type="entry name" value="Nucleotide cyclase"/>
    <property type="match status" value="1"/>
</dbReference>
<keyword evidence="5" id="KW-0732">Signal</keyword>
<dbReference type="PANTHER" id="PTHR45138:SF9">
    <property type="entry name" value="DIGUANYLATE CYCLASE DGCM-RELATED"/>
    <property type="match status" value="1"/>
</dbReference>
<dbReference type="Pfam" id="PF13424">
    <property type="entry name" value="TPR_12"/>
    <property type="match status" value="1"/>
</dbReference>
<dbReference type="SMART" id="SM00028">
    <property type="entry name" value="TPR"/>
    <property type="match status" value="4"/>
</dbReference>
<dbReference type="SUPFAM" id="SSF48452">
    <property type="entry name" value="TPR-like"/>
    <property type="match status" value="1"/>
</dbReference>
<dbReference type="InterPro" id="IPR043128">
    <property type="entry name" value="Rev_trsase/Diguanyl_cyclase"/>
</dbReference>
<keyword evidence="3" id="KW-0802">TPR repeat</keyword>
<dbReference type="InterPro" id="IPR011990">
    <property type="entry name" value="TPR-like_helical_dom_sf"/>
</dbReference>
<evidence type="ECO:0000313" key="7">
    <source>
        <dbReference type="EMBL" id="NOH46992.1"/>
    </source>
</evidence>
<evidence type="ECO:0000256" key="5">
    <source>
        <dbReference type="SAM" id="SignalP"/>
    </source>
</evidence>
<dbReference type="CDD" id="cd01949">
    <property type="entry name" value="GGDEF"/>
    <property type="match status" value="1"/>
</dbReference>
<dbReference type="Pfam" id="PF00990">
    <property type="entry name" value="GGDEF"/>
    <property type="match status" value="1"/>
</dbReference>
<organism evidence="7 8">
    <name type="scientific">Vibrio rotiferianus</name>
    <dbReference type="NCBI Taxonomy" id="190895"/>
    <lineage>
        <taxon>Bacteria</taxon>
        <taxon>Pseudomonadati</taxon>
        <taxon>Pseudomonadota</taxon>
        <taxon>Gammaproteobacteria</taxon>
        <taxon>Vibrionales</taxon>
        <taxon>Vibrionaceae</taxon>
        <taxon>Vibrio</taxon>
    </lineage>
</organism>
<dbReference type="PROSITE" id="PS50005">
    <property type="entry name" value="TPR"/>
    <property type="match status" value="1"/>
</dbReference>
<proteinExistence type="predicted"/>
<dbReference type="PANTHER" id="PTHR45138">
    <property type="entry name" value="REGULATORY COMPONENTS OF SENSORY TRANSDUCTION SYSTEM"/>
    <property type="match status" value="1"/>
</dbReference>
<dbReference type="NCBIfam" id="TIGR00254">
    <property type="entry name" value="GGDEF"/>
    <property type="match status" value="1"/>
</dbReference>
<dbReference type="InterPro" id="IPR050469">
    <property type="entry name" value="Diguanylate_Cyclase"/>
</dbReference>
<name>A0A7Y4E094_9VIBR</name>
<evidence type="ECO:0000259" key="6">
    <source>
        <dbReference type="PROSITE" id="PS50887"/>
    </source>
</evidence>
<dbReference type="GO" id="GO:0052621">
    <property type="term" value="F:diguanylate cyclase activity"/>
    <property type="evidence" value="ECO:0007669"/>
    <property type="project" value="UniProtKB-EC"/>
</dbReference>
<dbReference type="Pfam" id="PF13181">
    <property type="entry name" value="TPR_8"/>
    <property type="match status" value="1"/>
</dbReference>
<dbReference type="InterPro" id="IPR019734">
    <property type="entry name" value="TPR_rpt"/>
</dbReference>
<dbReference type="InterPro" id="IPR029787">
    <property type="entry name" value="Nucleotide_cyclase"/>
</dbReference>
<comment type="catalytic activity">
    <reaction evidence="2">
        <text>2 GTP = 3',3'-c-di-GMP + 2 diphosphate</text>
        <dbReference type="Rhea" id="RHEA:24898"/>
        <dbReference type="ChEBI" id="CHEBI:33019"/>
        <dbReference type="ChEBI" id="CHEBI:37565"/>
        <dbReference type="ChEBI" id="CHEBI:58805"/>
        <dbReference type="EC" id="2.7.7.65"/>
    </reaction>
</comment>
<dbReference type="SMART" id="SM00267">
    <property type="entry name" value="GGDEF"/>
    <property type="match status" value="1"/>
</dbReference>
<dbReference type="Proteomes" id="UP000572072">
    <property type="component" value="Unassembled WGS sequence"/>
</dbReference>
<dbReference type="AlphaFoldDB" id="A0A7Y4E094"/>
<gene>
    <name evidence="7" type="ORF">F0262_02850</name>
</gene>
<dbReference type="Gene3D" id="1.25.40.10">
    <property type="entry name" value="Tetratricopeptide repeat domain"/>
    <property type="match status" value="2"/>
</dbReference>
<accession>A0A7Y4E094</accession>
<dbReference type="InterPro" id="IPR000160">
    <property type="entry name" value="GGDEF_dom"/>
</dbReference>
<evidence type="ECO:0000313" key="8">
    <source>
        <dbReference type="Proteomes" id="UP000572072"/>
    </source>
</evidence>
<comment type="caution">
    <text evidence="7">The sequence shown here is derived from an EMBL/GenBank/DDBJ whole genome shotgun (WGS) entry which is preliminary data.</text>
</comment>
<sequence>MRKLFQFLVLLAISSPLYANNLQSITNWHSVYQKVVKENKEHALDMLQDRYHAVSSSTEKLYISGLILDYMFMMEQPYFGNNQTNRIKDAQIESDYLNAIANRKKGKYALSVERFTHLLNEAKSDGNINNKNLFNYQLCFTLNEQGRYHQANFYCSSLEASLNAGNTAHLPLDLAYRVIANNYDHRGEYQQALTKYAMLLSVLPANSDPTGIYNDAALVMVELGQYDQAKDYLRQALTMRKATGSALEVAQVEHSLATLFRRLNQYQMAEKHYQNALLILQEEKFYYGLGLSYLGLGFTLLESGDDNKALTYLHKSLELGKQTQNVRLQLESHIALARAYLSPKTLSQAKANVMSALTLEKHNSAPALKAQALLINSKIEQHRENFESALLYYKQYTNLELATRDSNNIKALEALDLTKKELEHELRLVEARNSKEIKKLEFDELKSQQRTYNFIVVCLLGLVSIVSLAHRDAKRKAQFDDLTGVLNRASVINQIKTQPAANRSENQHVLALFDLDKFKDINDIYGHPTGDKVLRYICDSLSAKLHKGELIGRLGGEEFILLLTNVDEVDVPFRINSLHKTISEKHIYSESNQALKVTASMSYISTSKSLKDFDELYSILDQALYQVKKTGRNSVIDAYNEPIDLPPSAFQPKNA</sequence>
<feature type="chain" id="PRO_5030528645" description="diguanylate cyclase" evidence="5">
    <location>
        <begin position="20"/>
        <end position="655"/>
    </location>
</feature>
<keyword evidence="4" id="KW-0175">Coiled coil</keyword>
<dbReference type="EMBL" id="VTYN01000002">
    <property type="protein sequence ID" value="NOH46992.1"/>
    <property type="molecule type" value="Genomic_DNA"/>
</dbReference>
<feature type="coiled-coil region" evidence="4">
    <location>
        <begin position="412"/>
        <end position="448"/>
    </location>
</feature>
<dbReference type="RefSeq" id="WP_171357001.1">
    <property type="nucleotide sequence ID" value="NZ_JBEWWM010000002.1"/>
</dbReference>
<feature type="domain" description="GGDEF" evidence="6">
    <location>
        <begin position="506"/>
        <end position="640"/>
    </location>
</feature>
<dbReference type="PROSITE" id="PS50887">
    <property type="entry name" value="GGDEF"/>
    <property type="match status" value="1"/>
</dbReference>
<dbReference type="EC" id="2.7.7.65" evidence="1"/>
<evidence type="ECO:0000256" key="1">
    <source>
        <dbReference type="ARBA" id="ARBA00012528"/>
    </source>
</evidence>
<feature type="repeat" description="TPR" evidence="3">
    <location>
        <begin position="210"/>
        <end position="243"/>
    </location>
</feature>
<protein>
    <recommendedName>
        <fullName evidence="1">diguanylate cyclase</fullName>
        <ecNumber evidence="1">2.7.7.65</ecNumber>
    </recommendedName>
</protein>
<dbReference type="Gene3D" id="3.30.70.270">
    <property type="match status" value="1"/>
</dbReference>
<evidence type="ECO:0000256" key="4">
    <source>
        <dbReference type="SAM" id="Coils"/>
    </source>
</evidence>
<evidence type="ECO:0000256" key="3">
    <source>
        <dbReference type="PROSITE-ProRule" id="PRU00339"/>
    </source>
</evidence>
<reference evidence="7 8" key="1">
    <citation type="submission" date="2019-08" db="EMBL/GenBank/DDBJ databases">
        <title>Draft genome sequencing and comparative genomics of hatchery-associated Vibrios.</title>
        <authorList>
            <person name="Kehlet-Delgado H."/>
            <person name="Mueller R.S."/>
        </authorList>
    </citation>
    <scope>NUCLEOTIDE SEQUENCE [LARGE SCALE GENOMIC DNA]</scope>
    <source>
        <strain evidence="7 8">00-78-3</strain>
    </source>
</reference>